<feature type="region of interest" description="Disordered" evidence="1">
    <location>
        <begin position="15"/>
        <end position="39"/>
    </location>
</feature>
<protein>
    <submittedName>
        <fullName evidence="2">Uncharacterized protein</fullName>
    </submittedName>
</protein>
<organism evidence="2">
    <name type="scientific">Rhizophora mucronata</name>
    <name type="common">Asiatic mangrove</name>
    <dbReference type="NCBI Taxonomy" id="61149"/>
    <lineage>
        <taxon>Eukaryota</taxon>
        <taxon>Viridiplantae</taxon>
        <taxon>Streptophyta</taxon>
        <taxon>Embryophyta</taxon>
        <taxon>Tracheophyta</taxon>
        <taxon>Spermatophyta</taxon>
        <taxon>Magnoliopsida</taxon>
        <taxon>eudicotyledons</taxon>
        <taxon>Gunneridae</taxon>
        <taxon>Pentapetalae</taxon>
        <taxon>rosids</taxon>
        <taxon>fabids</taxon>
        <taxon>Malpighiales</taxon>
        <taxon>Rhizophoraceae</taxon>
        <taxon>Rhizophora</taxon>
    </lineage>
</organism>
<name>A0A2P2KR88_RHIMU</name>
<accession>A0A2P2KR88</accession>
<evidence type="ECO:0000313" key="2">
    <source>
        <dbReference type="EMBL" id="MBX08253.1"/>
    </source>
</evidence>
<feature type="compositionally biased region" description="Low complexity" evidence="1">
    <location>
        <begin position="23"/>
        <end position="39"/>
    </location>
</feature>
<dbReference type="EMBL" id="GGEC01027769">
    <property type="protein sequence ID" value="MBX08253.1"/>
    <property type="molecule type" value="Transcribed_RNA"/>
</dbReference>
<evidence type="ECO:0000256" key="1">
    <source>
        <dbReference type="SAM" id="MobiDB-lite"/>
    </source>
</evidence>
<sequence>MCLWFPQGRHRAALLPLPPPRRSPSVSRSKSGTPSPSGPGILLSITARFAETISWISVLSAKPIRLVPPARNALLLGGSVTTHFTFTASAAGLRPAKCVHWITVSGSSRSTDTRIFRQLDSRNLQRYQHELNSCSLFRDTSSIVNSASSFCF</sequence>
<reference evidence="2" key="1">
    <citation type="submission" date="2018-02" db="EMBL/GenBank/DDBJ databases">
        <title>Rhizophora mucronata_Transcriptome.</title>
        <authorList>
            <person name="Meera S.P."/>
            <person name="Sreeshan A."/>
            <person name="Augustine A."/>
        </authorList>
    </citation>
    <scope>NUCLEOTIDE SEQUENCE</scope>
    <source>
        <tissue evidence="2">Leaf</tissue>
    </source>
</reference>
<proteinExistence type="predicted"/>
<dbReference type="AlphaFoldDB" id="A0A2P2KR88"/>